<organism evidence="6 7">
    <name type="scientific">Echria macrotheca</name>
    <dbReference type="NCBI Taxonomy" id="438768"/>
    <lineage>
        <taxon>Eukaryota</taxon>
        <taxon>Fungi</taxon>
        <taxon>Dikarya</taxon>
        <taxon>Ascomycota</taxon>
        <taxon>Pezizomycotina</taxon>
        <taxon>Sordariomycetes</taxon>
        <taxon>Sordariomycetidae</taxon>
        <taxon>Sordariales</taxon>
        <taxon>Schizotheciaceae</taxon>
        <taxon>Echria</taxon>
    </lineage>
</organism>
<gene>
    <name evidence="6" type="ORF">QBC47DRAFT_388998</name>
</gene>
<dbReference type="PANTHER" id="PTHR13390:SF0">
    <property type="entry name" value="LIPID DROPLET-ASSOCIATED HYDROLASE"/>
    <property type="match status" value="1"/>
</dbReference>
<dbReference type="PANTHER" id="PTHR13390">
    <property type="entry name" value="LIPASE"/>
    <property type="match status" value="1"/>
</dbReference>
<dbReference type="Pfam" id="PF10230">
    <property type="entry name" value="LIDHydrolase"/>
    <property type="match status" value="1"/>
</dbReference>
<accession>A0AAJ0B6J9</accession>
<dbReference type="InterPro" id="IPR029058">
    <property type="entry name" value="AB_hydrolase_fold"/>
</dbReference>
<keyword evidence="3" id="KW-0551">Lipid droplet</keyword>
<evidence type="ECO:0008006" key="8">
    <source>
        <dbReference type="Google" id="ProtNLM"/>
    </source>
</evidence>
<dbReference type="GO" id="GO:0005811">
    <property type="term" value="C:lipid droplet"/>
    <property type="evidence" value="ECO:0007669"/>
    <property type="project" value="UniProtKB-SubCell"/>
</dbReference>
<keyword evidence="5" id="KW-0812">Transmembrane</keyword>
<dbReference type="Proteomes" id="UP001239445">
    <property type="component" value="Unassembled WGS sequence"/>
</dbReference>
<reference evidence="6" key="1">
    <citation type="submission" date="2023-06" db="EMBL/GenBank/DDBJ databases">
        <title>Genome-scale phylogeny and comparative genomics of the fungal order Sordariales.</title>
        <authorList>
            <consortium name="Lawrence Berkeley National Laboratory"/>
            <person name="Hensen N."/>
            <person name="Bonometti L."/>
            <person name="Westerberg I."/>
            <person name="Brannstrom I.O."/>
            <person name="Guillou S."/>
            <person name="Cros-Aarteil S."/>
            <person name="Calhoun S."/>
            <person name="Haridas S."/>
            <person name="Kuo A."/>
            <person name="Mondo S."/>
            <person name="Pangilinan J."/>
            <person name="Riley R."/>
            <person name="Labutti K."/>
            <person name="Andreopoulos B."/>
            <person name="Lipzen A."/>
            <person name="Chen C."/>
            <person name="Yanf M."/>
            <person name="Daum C."/>
            <person name="Ng V."/>
            <person name="Clum A."/>
            <person name="Steindorff A."/>
            <person name="Ohm R."/>
            <person name="Martin F."/>
            <person name="Silar P."/>
            <person name="Natvig D."/>
            <person name="Lalanne C."/>
            <person name="Gautier V."/>
            <person name="Ament-Velasquez S.L."/>
            <person name="Kruys A."/>
            <person name="Hutchinson M.I."/>
            <person name="Powell A.J."/>
            <person name="Barry K."/>
            <person name="Miller A.N."/>
            <person name="Grigoriev I.V."/>
            <person name="Debuchy R."/>
            <person name="Gladieux P."/>
            <person name="Thoren M.H."/>
            <person name="Johannesson H."/>
        </authorList>
    </citation>
    <scope>NUCLEOTIDE SEQUENCE</scope>
    <source>
        <strain evidence="6">PSN4</strain>
    </source>
</reference>
<keyword evidence="5" id="KW-0472">Membrane</keyword>
<evidence type="ECO:0000256" key="5">
    <source>
        <dbReference type="SAM" id="Phobius"/>
    </source>
</evidence>
<evidence type="ECO:0000256" key="1">
    <source>
        <dbReference type="ARBA" id="ARBA00004502"/>
    </source>
</evidence>
<dbReference type="EMBL" id="MU839839">
    <property type="protein sequence ID" value="KAK1752633.1"/>
    <property type="molecule type" value="Genomic_DNA"/>
</dbReference>
<evidence type="ECO:0000256" key="3">
    <source>
        <dbReference type="ARBA" id="ARBA00022677"/>
    </source>
</evidence>
<comment type="subcellular location">
    <subcellularLocation>
        <location evidence="1">Lipid droplet</location>
    </subcellularLocation>
</comment>
<dbReference type="GO" id="GO:0016298">
    <property type="term" value="F:lipase activity"/>
    <property type="evidence" value="ECO:0007669"/>
    <property type="project" value="InterPro"/>
</dbReference>
<evidence type="ECO:0000256" key="4">
    <source>
        <dbReference type="ARBA" id="ARBA00022801"/>
    </source>
</evidence>
<evidence type="ECO:0000313" key="6">
    <source>
        <dbReference type="EMBL" id="KAK1752633.1"/>
    </source>
</evidence>
<proteinExistence type="inferred from homology"/>
<sequence>MLYENVFSHPEDVLLYQVGQPGSVGERFVVYILPGNPGLIRFYLPFVETLAIALKASRVANQVSVRICGRSLIGFETDPAANAEGRFYGMEETLIRAEEDVAAFAGLNKSSDRPRDRTKVILMGHSVGGYLLMEMLRRAREGRGRGEVDIVGGILLFPTITDIAKSRIGRVISPILAIPNIAKATNALTSFFFSFWSLTATFYLMMLLLWYPPAGAYTVALFVRSRLGVGQALHLGREEMVSITHDKWDESVWGTGKPGDPTLYMYFGQNDGHVPNSARDELIRTRGTVSASDGTQQRRAFIDSDKIPHNWCISHEQKMVTKVVPWLEDIITQHSEKPLER</sequence>
<comment type="caution">
    <text evidence="6">The sequence shown here is derived from an EMBL/GenBank/DDBJ whole genome shotgun (WGS) entry which is preliminary data.</text>
</comment>
<keyword evidence="5" id="KW-1133">Transmembrane helix</keyword>
<dbReference type="Gene3D" id="3.40.50.1820">
    <property type="entry name" value="alpha/beta hydrolase"/>
    <property type="match status" value="1"/>
</dbReference>
<dbReference type="InterPro" id="IPR019363">
    <property type="entry name" value="LDAH"/>
</dbReference>
<comment type="similarity">
    <text evidence="2">Belongs to the AB hydrolase superfamily. LDAH family.</text>
</comment>
<keyword evidence="7" id="KW-1185">Reference proteome</keyword>
<evidence type="ECO:0000313" key="7">
    <source>
        <dbReference type="Proteomes" id="UP001239445"/>
    </source>
</evidence>
<dbReference type="SUPFAM" id="SSF53474">
    <property type="entry name" value="alpha/beta-Hydrolases"/>
    <property type="match status" value="1"/>
</dbReference>
<dbReference type="GO" id="GO:0019915">
    <property type="term" value="P:lipid storage"/>
    <property type="evidence" value="ECO:0007669"/>
    <property type="project" value="InterPro"/>
</dbReference>
<dbReference type="AlphaFoldDB" id="A0AAJ0B6J9"/>
<name>A0AAJ0B6J9_9PEZI</name>
<feature type="transmembrane region" description="Helical" evidence="5">
    <location>
        <begin position="202"/>
        <end position="223"/>
    </location>
</feature>
<protein>
    <recommendedName>
        <fullName evidence="8">Lipid droplet-associated hydrolase</fullName>
    </recommendedName>
</protein>
<evidence type="ECO:0000256" key="2">
    <source>
        <dbReference type="ARBA" id="ARBA00008300"/>
    </source>
</evidence>
<keyword evidence="4" id="KW-0378">Hydrolase</keyword>